<reference evidence="19 20" key="1">
    <citation type="submission" date="2018-04" db="EMBL/GenBank/DDBJ databases">
        <authorList>
            <person name="Zhang X."/>
            <person name="Yuan J."/>
            <person name="Li F."/>
            <person name="Xiang J."/>
        </authorList>
    </citation>
    <scope>NUCLEOTIDE SEQUENCE [LARGE SCALE GENOMIC DNA]</scope>
    <source>
        <tissue evidence="19">Muscle</tissue>
    </source>
</reference>
<feature type="binding site" evidence="13">
    <location>
        <position position="856"/>
    </location>
    <ligand>
        <name>ATP</name>
        <dbReference type="ChEBI" id="CHEBI:30616"/>
    </ligand>
</feature>
<keyword evidence="6 13" id="KW-0067">ATP-binding</keyword>
<feature type="region of interest" description="Disordered" evidence="16">
    <location>
        <begin position="386"/>
        <end position="410"/>
    </location>
</feature>
<name>A0A3R7T1R5_PENVA</name>
<evidence type="ECO:0000256" key="8">
    <source>
        <dbReference type="ARBA" id="ARBA00022967"/>
    </source>
</evidence>
<evidence type="ECO:0000313" key="20">
    <source>
        <dbReference type="Proteomes" id="UP000283509"/>
    </source>
</evidence>
<dbReference type="NCBIfam" id="TIGR01494">
    <property type="entry name" value="ATPase_P-type"/>
    <property type="match status" value="1"/>
</dbReference>
<dbReference type="GO" id="GO:0016887">
    <property type="term" value="F:ATP hydrolysis activity"/>
    <property type="evidence" value="ECO:0007669"/>
    <property type="project" value="InterPro"/>
</dbReference>
<dbReference type="SFLD" id="SFLDF00027">
    <property type="entry name" value="p-type_atpase"/>
    <property type="match status" value="1"/>
</dbReference>
<dbReference type="EC" id="7.6.2.1" evidence="15"/>
<dbReference type="GO" id="GO:0005886">
    <property type="term" value="C:plasma membrane"/>
    <property type="evidence" value="ECO:0007669"/>
    <property type="project" value="TreeGrafter"/>
</dbReference>
<dbReference type="Pfam" id="PF13246">
    <property type="entry name" value="Cation_ATPase"/>
    <property type="match status" value="1"/>
</dbReference>
<dbReference type="InterPro" id="IPR044492">
    <property type="entry name" value="P_typ_ATPase_HD_dom"/>
</dbReference>
<comment type="cofactor">
    <cofactor evidence="14">
        <name>Mg(2+)</name>
        <dbReference type="ChEBI" id="CHEBI:18420"/>
    </cofactor>
</comment>
<feature type="binding site" evidence="13">
    <location>
        <position position="651"/>
    </location>
    <ligand>
        <name>ATP</name>
        <dbReference type="ChEBI" id="CHEBI:30616"/>
    </ligand>
</feature>
<feature type="binding site" evidence="13">
    <location>
        <position position="342"/>
    </location>
    <ligand>
        <name>ATP</name>
        <dbReference type="ChEBI" id="CHEBI:30616"/>
    </ligand>
</feature>
<keyword evidence="5 13" id="KW-0547">Nucleotide-binding</keyword>
<feature type="binding site" evidence="13">
    <location>
        <position position="732"/>
    </location>
    <ligand>
        <name>ATP</name>
        <dbReference type="ChEBI" id="CHEBI:30616"/>
    </ligand>
</feature>
<feature type="transmembrane region" description="Helical" evidence="15">
    <location>
        <begin position="937"/>
        <end position="959"/>
    </location>
</feature>
<dbReference type="CDD" id="cd02073">
    <property type="entry name" value="P-type_ATPase_APLT_Dnf-like"/>
    <property type="match status" value="1"/>
</dbReference>
<dbReference type="OrthoDB" id="377733at2759"/>
<dbReference type="NCBIfam" id="TIGR01652">
    <property type="entry name" value="ATPase-Plipid"/>
    <property type="match status" value="1"/>
</dbReference>
<keyword evidence="20" id="KW-1185">Reference proteome</keyword>
<dbReference type="InterPro" id="IPR018303">
    <property type="entry name" value="ATPase_P-typ_P_site"/>
</dbReference>
<keyword evidence="4 14" id="KW-0479">Metal-binding</keyword>
<keyword evidence="9 15" id="KW-1133">Transmembrane helix</keyword>
<comment type="subcellular location">
    <subcellularLocation>
        <location evidence="1 15">Membrane</location>
        <topology evidence="1 15">Multi-pass membrane protein</topology>
    </subcellularLocation>
</comment>
<evidence type="ECO:0000256" key="9">
    <source>
        <dbReference type="ARBA" id="ARBA00022989"/>
    </source>
</evidence>
<dbReference type="GO" id="GO:0005524">
    <property type="term" value="F:ATP binding"/>
    <property type="evidence" value="ECO:0007669"/>
    <property type="project" value="UniProtKB-UniRule"/>
</dbReference>
<comment type="caution">
    <text evidence="19">The sequence shown here is derived from an EMBL/GenBank/DDBJ whole genome shotgun (WGS) entry which is preliminary data.</text>
</comment>
<feature type="transmembrane region" description="Helical" evidence="15">
    <location>
        <begin position="82"/>
        <end position="115"/>
    </location>
</feature>
<dbReference type="GO" id="GO:0007030">
    <property type="term" value="P:Golgi organization"/>
    <property type="evidence" value="ECO:0007669"/>
    <property type="project" value="TreeGrafter"/>
</dbReference>
<feature type="transmembrane region" description="Helical" evidence="15">
    <location>
        <begin position="965"/>
        <end position="986"/>
    </location>
</feature>
<dbReference type="InterPro" id="IPR023298">
    <property type="entry name" value="ATPase_P-typ_TM_dom_sf"/>
</dbReference>
<evidence type="ECO:0000256" key="11">
    <source>
        <dbReference type="ARBA" id="ARBA00034036"/>
    </source>
</evidence>
<evidence type="ECO:0000256" key="3">
    <source>
        <dbReference type="ARBA" id="ARBA00022692"/>
    </source>
</evidence>
<feature type="domain" description="P-type ATPase N-terminal" evidence="17">
    <location>
        <begin position="54"/>
        <end position="104"/>
    </location>
</feature>
<gene>
    <name evidence="19" type="ORF">C7M84_004527</name>
</gene>
<dbReference type="GO" id="GO:0140326">
    <property type="term" value="F:ATPase-coupled intramembrane lipid transporter activity"/>
    <property type="evidence" value="ECO:0007669"/>
    <property type="project" value="UniProtKB-EC"/>
</dbReference>
<keyword evidence="3 15" id="KW-0812">Transmembrane</keyword>
<dbReference type="GO" id="GO:0005802">
    <property type="term" value="C:trans-Golgi network"/>
    <property type="evidence" value="ECO:0007669"/>
    <property type="project" value="TreeGrafter"/>
</dbReference>
<evidence type="ECO:0000256" key="12">
    <source>
        <dbReference type="PIRSR" id="PIRSR606539-1"/>
    </source>
</evidence>
<dbReference type="Pfam" id="PF16212">
    <property type="entry name" value="PhoLip_ATPase_C"/>
    <property type="match status" value="1"/>
</dbReference>
<feature type="binding site" evidence="13">
    <location>
        <position position="343"/>
    </location>
    <ligand>
        <name>ATP</name>
        <dbReference type="ChEBI" id="CHEBI:30616"/>
    </ligand>
</feature>
<comment type="similarity">
    <text evidence="2 15">Belongs to the cation transport ATPase (P-type) (TC 3.A.3) family. Type IV subfamily.</text>
</comment>
<evidence type="ECO:0000256" key="2">
    <source>
        <dbReference type="ARBA" id="ARBA00008109"/>
    </source>
</evidence>
<dbReference type="FunFam" id="3.40.50.1000:FF:000225">
    <property type="entry name" value="Phospholipid-transporting ATPase"/>
    <property type="match status" value="1"/>
</dbReference>
<dbReference type="AlphaFoldDB" id="A0A3R7T1R5"/>
<reference evidence="19 20" key="2">
    <citation type="submission" date="2019-01" db="EMBL/GenBank/DDBJ databases">
        <title>The decoding of complex shrimp genome reveals the adaptation for benthos swimmer, frequently molting mechanism and breeding impact on genome.</title>
        <authorList>
            <person name="Sun Y."/>
            <person name="Gao Y."/>
            <person name="Yu Y."/>
        </authorList>
    </citation>
    <scope>NUCLEOTIDE SEQUENCE [LARGE SCALE GENOMIC DNA]</scope>
    <source>
        <tissue evidence="19">Muscle</tissue>
    </source>
</reference>
<evidence type="ECO:0000259" key="17">
    <source>
        <dbReference type="Pfam" id="PF16209"/>
    </source>
</evidence>
<dbReference type="InterPro" id="IPR023214">
    <property type="entry name" value="HAD_sf"/>
</dbReference>
<feature type="binding site" evidence="13">
    <location>
        <position position="341"/>
    </location>
    <ligand>
        <name>ATP</name>
        <dbReference type="ChEBI" id="CHEBI:30616"/>
    </ligand>
</feature>
<feature type="transmembrane region" description="Helical" evidence="15">
    <location>
        <begin position="1080"/>
        <end position="1100"/>
    </location>
</feature>
<dbReference type="PRINTS" id="PR00119">
    <property type="entry name" value="CATATPASE"/>
</dbReference>
<evidence type="ECO:0000256" key="5">
    <source>
        <dbReference type="ARBA" id="ARBA00022741"/>
    </source>
</evidence>
<protein>
    <recommendedName>
        <fullName evidence="15">Phospholipid-transporting ATPase</fullName>
        <ecNumber evidence="15">7.6.2.1</ecNumber>
    </recommendedName>
</protein>
<dbReference type="PANTHER" id="PTHR24092:SF190">
    <property type="entry name" value="PHOSPHOLIPID-TRANSPORTING ATPASE"/>
    <property type="match status" value="1"/>
</dbReference>
<dbReference type="SUPFAM" id="SSF81660">
    <property type="entry name" value="Metal cation-transporting ATPase, ATP-binding domain N"/>
    <property type="match status" value="1"/>
</dbReference>
<keyword evidence="8 15" id="KW-1278">Translocase</keyword>
<feature type="binding site" evidence="13">
    <location>
        <position position="733"/>
    </location>
    <ligand>
        <name>ATP</name>
        <dbReference type="ChEBI" id="CHEBI:30616"/>
    </ligand>
</feature>
<feature type="binding site" evidence="13">
    <location>
        <position position="554"/>
    </location>
    <ligand>
        <name>ATP</name>
        <dbReference type="ChEBI" id="CHEBI:30616"/>
    </ligand>
</feature>
<dbReference type="InterPro" id="IPR032630">
    <property type="entry name" value="P_typ_ATPase_c"/>
</dbReference>
<feature type="active site" description="4-aspartylphosphate intermediate" evidence="12">
    <location>
        <position position="341"/>
    </location>
</feature>
<dbReference type="InterPro" id="IPR023299">
    <property type="entry name" value="ATPase_P-typ_cyto_dom_N"/>
</dbReference>
<dbReference type="SUPFAM" id="SSF81665">
    <property type="entry name" value="Calcium ATPase, transmembrane domain M"/>
    <property type="match status" value="1"/>
</dbReference>
<proteinExistence type="inferred from homology"/>
<feature type="transmembrane region" description="Helical" evidence="15">
    <location>
        <begin position="265"/>
        <end position="293"/>
    </location>
</feature>
<dbReference type="PRINTS" id="PR00121">
    <property type="entry name" value="NAKATPASE"/>
</dbReference>
<dbReference type="InterPro" id="IPR001757">
    <property type="entry name" value="P_typ_ATPase"/>
</dbReference>
<feature type="binding site" evidence="13">
    <location>
        <position position="595"/>
    </location>
    <ligand>
        <name>ATP</name>
        <dbReference type="ChEBI" id="CHEBI:30616"/>
    </ligand>
</feature>
<dbReference type="PANTHER" id="PTHR24092">
    <property type="entry name" value="PROBABLE PHOSPHOLIPID-TRANSPORTING ATPASE"/>
    <property type="match status" value="1"/>
</dbReference>
<dbReference type="FunFam" id="3.40.1110.10:FF:000188">
    <property type="entry name" value="Phospholipid-transporting ATPase"/>
    <property type="match status" value="1"/>
</dbReference>
<feature type="binding site" evidence="14">
    <location>
        <position position="880"/>
    </location>
    <ligand>
        <name>Mg(2+)</name>
        <dbReference type="ChEBI" id="CHEBI:18420"/>
    </ligand>
</feature>
<feature type="binding site" evidence="14">
    <location>
        <position position="341"/>
    </location>
    <ligand>
        <name>Mg(2+)</name>
        <dbReference type="ChEBI" id="CHEBI:18420"/>
    </ligand>
</feature>
<evidence type="ECO:0000256" key="7">
    <source>
        <dbReference type="ARBA" id="ARBA00022842"/>
    </source>
</evidence>
<dbReference type="Gene3D" id="3.40.50.1000">
    <property type="entry name" value="HAD superfamily/HAD-like"/>
    <property type="match status" value="2"/>
</dbReference>
<feature type="binding site" evidence="13">
    <location>
        <position position="880"/>
    </location>
    <ligand>
        <name>ATP</name>
        <dbReference type="ChEBI" id="CHEBI:30616"/>
    </ligand>
</feature>
<dbReference type="GO" id="GO:0045332">
    <property type="term" value="P:phospholipid translocation"/>
    <property type="evidence" value="ECO:0007669"/>
    <property type="project" value="TreeGrafter"/>
</dbReference>
<dbReference type="InterPro" id="IPR032631">
    <property type="entry name" value="P-type_ATPase_N"/>
</dbReference>
<dbReference type="InterPro" id="IPR006539">
    <property type="entry name" value="P-type_ATPase_IV"/>
</dbReference>
<feature type="transmembrane region" description="Helical" evidence="15">
    <location>
        <begin position="1120"/>
        <end position="1143"/>
    </location>
</feature>
<feature type="domain" description="P-type ATPase C-terminal" evidence="18">
    <location>
        <begin position="902"/>
        <end position="1148"/>
    </location>
</feature>
<evidence type="ECO:0000256" key="4">
    <source>
        <dbReference type="ARBA" id="ARBA00022723"/>
    </source>
</evidence>
<evidence type="ECO:0000256" key="14">
    <source>
        <dbReference type="PIRSR" id="PIRSR606539-3"/>
    </source>
</evidence>
<dbReference type="STRING" id="6689.A0A3R7T1R5"/>
<dbReference type="SFLD" id="SFLDS00003">
    <property type="entry name" value="Haloacid_Dehalogenase"/>
    <property type="match status" value="1"/>
</dbReference>
<feature type="transmembrane region" description="Helical" evidence="15">
    <location>
        <begin position="1054"/>
        <end position="1073"/>
    </location>
</feature>
<dbReference type="Gene3D" id="3.40.1110.10">
    <property type="entry name" value="Calcium-transporting ATPase, cytoplasmic domain N"/>
    <property type="match status" value="2"/>
</dbReference>
<dbReference type="InterPro" id="IPR036412">
    <property type="entry name" value="HAD-like_sf"/>
</dbReference>
<accession>A0A3R7T1R5</accession>
<feature type="transmembrane region" description="Helical" evidence="15">
    <location>
        <begin position="216"/>
        <end position="245"/>
    </location>
</feature>
<dbReference type="PROSITE" id="PS00154">
    <property type="entry name" value="ATPASE_E1_E2"/>
    <property type="match status" value="1"/>
</dbReference>
<feature type="binding site" evidence="13">
    <location>
        <position position="850"/>
    </location>
    <ligand>
        <name>ATP</name>
        <dbReference type="ChEBI" id="CHEBI:30616"/>
    </ligand>
</feature>
<evidence type="ECO:0000256" key="15">
    <source>
        <dbReference type="RuleBase" id="RU362033"/>
    </source>
</evidence>
<feature type="transmembrane region" description="Helical" evidence="15">
    <location>
        <begin position="1020"/>
        <end position="1039"/>
    </location>
</feature>
<feature type="binding site" evidence="13">
    <location>
        <position position="879"/>
    </location>
    <ligand>
        <name>ATP</name>
        <dbReference type="ChEBI" id="CHEBI:30616"/>
    </ligand>
</feature>
<sequence>MASGLLSPPPPLPFPLFFSLYRPSVTRTCILAYMHPHVNTSLRVYNLSHVHPRKNYIKTSKYTLLNFIPYNLFEQFQRLANFYFLCLLVLQLIPVISSLTPVTTAVPLIGVLMVTGIKDAYDDYSKQCLPETEEFGQDVGRIGSFQGEIRCEPPNNQLNKFDGTLHPLDNDKILLRGCILRNTQWCYGVVIFAGKDTKLMMNSGKTKFKRTSIDRLLNFIILGIVFFLLSMCLFCTVACGIWETLTGQHFRIFLPWDSLVPPEPAGGAAVIALLVFFSYAIVLNTVVPISLYVSVEVIRLCQSFLINWDVALCYAPTGVHAKARTTTLNEELGQIEYIFSDKTGTLTQNIMTFNKCSIAGRSFGDIIDPRTGESLEINESGTWIRKKTKKSSSQRNANLRTPPDATVDNLIGPLDETEVNLLSDEEYRQVDAWARQSPSTPEFCRSDFNGTGRLGQFPGSLGRGMEQSCSIDLLDLSSSDSESSQQKPYTRSVDLSHNPYHESSFKFYDHALTDALDASDPSCELFFRLLALCHTVMSEDKNGKLEYQAQSPDEAALVSAARNFGFVFLSRTPNSITISAKGTEEMYELLCILDFNNVRKRMSVILKRDGKIRLYCKGADSIIYERLKDGQESLKYHTQEHLNKFAGEGLRTLCLAYKDLDGEYFQNWKARHHEAAISLDRREEKLDAIYEEIEKDLILLGATAIEDKLQDGVPQTIANLAIAGIKIWVLTGDKQETAINIGYSCQLLTDDMLDIFIIDAHTASEVEDQLKKYREEIRNVNATSQPQTNLSVVTFSDEGVGQDTLSDAGEPNGGFALVINGHSLVWALSPKFEQLFLEVASQCKSVICCRVTPLQKALVVDLVKRYKKAVTLAVGDGANDVSMIKTAHIGVGISGQEGLQAVLASDYSVAQFRFLERLLLVHGRWSYYRMCKFLRYFFYKNFAFTLCHFWFAFFVAFSAQTLFDPMFISVYNLFYTSMPVLALGIFEQDVNAVNSIKFPRLYSPGLNNALFNKREFFRSALHGFLTSCVLFFIPFGAYYNGMDQDGRSMADQQTFGSVVATILVIVVTVQICLDTSYWTMFNHITIWGSLIFYFLLQYFYNFVIGGEYVGALAKAMGEPMFYFTSLLTIVVLMLPVMAWRFYWVDVHPTLSDKVRFKQRHDAKMASKRSDHDMLRTPSARRSRRSIRSGYAFAHQEGFGRLITSGKIMRPRNPKPGAMSNGRTSNLRPDANRVSVVAPAPSTVEV</sequence>
<evidence type="ECO:0000256" key="10">
    <source>
        <dbReference type="ARBA" id="ARBA00023136"/>
    </source>
</evidence>
<keyword evidence="7 14" id="KW-0460">Magnesium</keyword>
<dbReference type="FunFam" id="3.40.50.1000:FF:000001">
    <property type="entry name" value="Phospholipid-transporting ATPase IC"/>
    <property type="match status" value="1"/>
</dbReference>
<dbReference type="Proteomes" id="UP000283509">
    <property type="component" value="Unassembled WGS sequence"/>
</dbReference>
<evidence type="ECO:0000256" key="6">
    <source>
        <dbReference type="ARBA" id="ARBA00022840"/>
    </source>
</evidence>
<dbReference type="Pfam" id="PF16209">
    <property type="entry name" value="PhoLip_ATPase_N"/>
    <property type="match status" value="1"/>
</dbReference>
<feature type="binding site" evidence="14">
    <location>
        <position position="876"/>
    </location>
    <ligand>
        <name>Mg(2+)</name>
        <dbReference type="ChEBI" id="CHEBI:18420"/>
    </ligand>
</feature>
<dbReference type="EMBL" id="QCYY01000160">
    <property type="protein sequence ID" value="ROT85877.1"/>
    <property type="molecule type" value="Genomic_DNA"/>
</dbReference>
<feature type="binding site" evidence="13">
    <location>
        <position position="617"/>
    </location>
    <ligand>
        <name>ATP</name>
        <dbReference type="ChEBI" id="CHEBI:30616"/>
    </ligand>
</feature>
<feature type="binding site" evidence="13">
    <location>
        <position position="731"/>
    </location>
    <ligand>
        <name>ATP</name>
        <dbReference type="ChEBI" id="CHEBI:30616"/>
    </ligand>
</feature>
<dbReference type="GO" id="GO:0000287">
    <property type="term" value="F:magnesium ion binding"/>
    <property type="evidence" value="ECO:0007669"/>
    <property type="project" value="UniProtKB-UniRule"/>
</dbReference>
<organism evidence="19 20">
    <name type="scientific">Penaeus vannamei</name>
    <name type="common">Whiteleg shrimp</name>
    <name type="synonym">Litopenaeus vannamei</name>
    <dbReference type="NCBI Taxonomy" id="6689"/>
    <lineage>
        <taxon>Eukaryota</taxon>
        <taxon>Metazoa</taxon>
        <taxon>Ecdysozoa</taxon>
        <taxon>Arthropoda</taxon>
        <taxon>Crustacea</taxon>
        <taxon>Multicrustacea</taxon>
        <taxon>Malacostraca</taxon>
        <taxon>Eumalacostraca</taxon>
        <taxon>Eucarida</taxon>
        <taxon>Decapoda</taxon>
        <taxon>Dendrobranchiata</taxon>
        <taxon>Penaeoidea</taxon>
        <taxon>Penaeidae</taxon>
        <taxon>Penaeus</taxon>
    </lineage>
</organism>
<evidence type="ECO:0000259" key="18">
    <source>
        <dbReference type="Pfam" id="PF16212"/>
    </source>
</evidence>
<evidence type="ECO:0000256" key="16">
    <source>
        <dbReference type="SAM" id="MobiDB-lite"/>
    </source>
</evidence>
<feature type="binding site" evidence="14">
    <location>
        <position position="343"/>
    </location>
    <ligand>
        <name>Mg(2+)</name>
        <dbReference type="ChEBI" id="CHEBI:18420"/>
    </ligand>
</feature>
<dbReference type="SUPFAM" id="SSF56784">
    <property type="entry name" value="HAD-like"/>
    <property type="match status" value="1"/>
</dbReference>
<comment type="catalytic activity">
    <reaction evidence="11 15">
        <text>ATP + H2O + phospholipidSide 1 = ADP + phosphate + phospholipidSide 2.</text>
        <dbReference type="EC" id="7.6.2.1"/>
    </reaction>
</comment>
<evidence type="ECO:0000256" key="1">
    <source>
        <dbReference type="ARBA" id="ARBA00004141"/>
    </source>
</evidence>
<dbReference type="SFLD" id="SFLDG00002">
    <property type="entry name" value="C1.7:_P-type_atpase_like"/>
    <property type="match status" value="1"/>
</dbReference>
<evidence type="ECO:0000256" key="13">
    <source>
        <dbReference type="PIRSR" id="PIRSR606539-2"/>
    </source>
</evidence>
<evidence type="ECO:0000313" key="19">
    <source>
        <dbReference type="EMBL" id="ROT85877.1"/>
    </source>
</evidence>
<keyword evidence="10 15" id="KW-0472">Membrane</keyword>